<reference evidence="2 3" key="1">
    <citation type="journal article" date="2009" name="Nature">
        <title>The Sorghum bicolor genome and the diversification of grasses.</title>
        <authorList>
            <person name="Paterson A.H."/>
            <person name="Bowers J.E."/>
            <person name="Bruggmann R."/>
            <person name="Dubchak I."/>
            <person name="Grimwood J."/>
            <person name="Gundlach H."/>
            <person name="Haberer G."/>
            <person name="Hellsten U."/>
            <person name="Mitros T."/>
            <person name="Poliakov A."/>
            <person name="Schmutz J."/>
            <person name="Spannagl M."/>
            <person name="Tang H."/>
            <person name="Wang X."/>
            <person name="Wicker T."/>
            <person name="Bharti A.K."/>
            <person name="Chapman J."/>
            <person name="Feltus F.A."/>
            <person name="Gowik U."/>
            <person name="Grigoriev I.V."/>
            <person name="Lyons E."/>
            <person name="Maher C.A."/>
            <person name="Martis M."/>
            <person name="Narechania A."/>
            <person name="Otillar R.P."/>
            <person name="Penning B.W."/>
            <person name="Salamov A.A."/>
            <person name="Wang Y."/>
            <person name="Zhang L."/>
            <person name="Carpita N.C."/>
            <person name="Freeling M."/>
            <person name="Gingle A.R."/>
            <person name="Hash C.T."/>
            <person name="Keller B."/>
            <person name="Klein P."/>
            <person name="Kresovich S."/>
            <person name="McCann M.C."/>
            <person name="Ming R."/>
            <person name="Peterson D.G."/>
            <person name="Mehboob-ur-Rahman"/>
            <person name="Ware D."/>
            <person name="Westhoff P."/>
            <person name="Mayer K.F."/>
            <person name="Messing J."/>
            <person name="Rokhsar D.S."/>
        </authorList>
    </citation>
    <scope>NUCLEOTIDE SEQUENCE [LARGE SCALE GENOMIC DNA]</scope>
    <source>
        <strain evidence="3">cv. BTx623</strain>
    </source>
</reference>
<organism evidence="2 3">
    <name type="scientific">Sorghum bicolor</name>
    <name type="common">Sorghum</name>
    <name type="synonym">Sorghum vulgare</name>
    <dbReference type="NCBI Taxonomy" id="4558"/>
    <lineage>
        <taxon>Eukaryota</taxon>
        <taxon>Viridiplantae</taxon>
        <taxon>Streptophyta</taxon>
        <taxon>Embryophyta</taxon>
        <taxon>Tracheophyta</taxon>
        <taxon>Spermatophyta</taxon>
        <taxon>Magnoliopsida</taxon>
        <taxon>Liliopsida</taxon>
        <taxon>Poales</taxon>
        <taxon>Poaceae</taxon>
        <taxon>PACMAD clade</taxon>
        <taxon>Panicoideae</taxon>
        <taxon>Andropogonodae</taxon>
        <taxon>Andropogoneae</taxon>
        <taxon>Sorghinae</taxon>
        <taxon>Sorghum</taxon>
    </lineage>
</organism>
<dbReference type="AlphaFoldDB" id="A0A1B6PSB1"/>
<proteinExistence type="predicted"/>
<name>A0A1B6PSB1_SORBI</name>
<feature type="compositionally biased region" description="Polar residues" evidence="1">
    <location>
        <begin position="29"/>
        <end position="39"/>
    </location>
</feature>
<keyword evidence="3" id="KW-1185">Reference proteome</keyword>
<dbReference type="EMBL" id="CM000764">
    <property type="protein sequence ID" value="KXG28559.1"/>
    <property type="molecule type" value="Genomic_DNA"/>
</dbReference>
<feature type="region of interest" description="Disordered" evidence="1">
    <location>
        <begin position="1"/>
        <end position="39"/>
    </location>
</feature>
<accession>A0A1B6PSB1</accession>
<evidence type="ECO:0000256" key="1">
    <source>
        <dbReference type="SAM" id="MobiDB-lite"/>
    </source>
</evidence>
<evidence type="ECO:0000313" key="2">
    <source>
        <dbReference type="EMBL" id="KXG28559.1"/>
    </source>
</evidence>
<sequence>MRPCLIHSPSPSPPTMRPNGWLSYRRSTEQPQQRTQPIMRSLACVSTGQTKGHKCLRCSPLGLRQAGPAGNRPIGLLRTAARPEHFSS</sequence>
<evidence type="ECO:0000313" key="3">
    <source>
        <dbReference type="Proteomes" id="UP000000768"/>
    </source>
</evidence>
<dbReference type="InParanoid" id="A0A1B6PSB1"/>
<dbReference type="Gramene" id="KXG28559">
    <property type="protein sequence ID" value="KXG28559"/>
    <property type="gene ID" value="SORBI_3005G137500"/>
</dbReference>
<gene>
    <name evidence="2" type="ORF">SORBI_3005G137500</name>
</gene>
<dbReference type="Proteomes" id="UP000000768">
    <property type="component" value="Chromosome 5"/>
</dbReference>
<protein>
    <submittedName>
        <fullName evidence="2">Uncharacterized protein</fullName>
    </submittedName>
</protein>
<reference evidence="3" key="2">
    <citation type="journal article" date="2018" name="Plant J.">
        <title>The Sorghum bicolor reference genome: improved assembly, gene annotations, a transcriptome atlas, and signatures of genome organization.</title>
        <authorList>
            <person name="McCormick R.F."/>
            <person name="Truong S.K."/>
            <person name="Sreedasyam A."/>
            <person name="Jenkins J."/>
            <person name="Shu S."/>
            <person name="Sims D."/>
            <person name="Kennedy M."/>
            <person name="Amirebrahimi M."/>
            <person name="Weers B.D."/>
            <person name="McKinley B."/>
            <person name="Mattison A."/>
            <person name="Morishige D.T."/>
            <person name="Grimwood J."/>
            <person name="Schmutz J."/>
            <person name="Mullet J.E."/>
        </authorList>
    </citation>
    <scope>NUCLEOTIDE SEQUENCE [LARGE SCALE GENOMIC DNA]</scope>
    <source>
        <strain evidence="3">cv. BTx623</strain>
    </source>
</reference>